<sequence>MTNRPSNSRASNLMRSDRWCAVGSRETFLRYWAPSVGCARVAAVHVRQCGWYCV</sequence>
<proteinExistence type="predicted"/>
<organism evidence="2 3">
    <name type="scientific">Lentinus tigrinus ALCF2SS1-6</name>
    <dbReference type="NCBI Taxonomy" id="1328759"/>
    <lineage>
        <taxon>Eukaryota</taxon>
        <taxon>Fungi</taxon>
        <taxon>Dikarya</taxon>
        <taxon>Basidiomycota</taxon>
        <taxon>Agaricomycotina</taxon>
        <taxon>Agaricomycetes</taxon>
        <taxon>Polyporales</taxon>
        <taxon>Polyporaceae</taxon>
        <taxon>Lentinus</taxon>
    </lineage>
</organism>
<accession>A0A5C2RP69</accession>
<dbReference type="AlphaFoldDB" id="A0A5C2RP69"/>
<name>A0A5C2RP69_9APHY</name>
<evidence type="ECO:0000313" key="1">
    <source>
        <dbReference type="EMBL" id="RPD52247.1"/>
    </source>
</evidence>
<gene>
    <name evidence="2" type="ORF">L227DRAFT_581838</name>
    <name evidence="1" type="ORF">L227DRAFT_582154</name>
</gene>
<evidence type="ECO:0000313" key="2">
    <source>
        <dbReference type="EMBL" id="RPD52921.1"/>
    </source>
</evidence>
<dbReference type="EMBL" id="ML122384">
    <property type="protein sequence ID" value="RPD52247.1"/>
    <property type="molecule type" value="Genomic_DNA"/>
</dbReference>
<dbReference type="Proteomes" id="UP000313359">
    <property type="component" value="Unassembled WGS sequence"/>
</dbReference>
<dbReference type="EMBL" id="ML122335">
    <property type="protein sequence ID" value="RPD52921.1"/>
    <property type="molecule type" value="Genomic_DNA"/>
</dbReference>
<keyword evidence="3" id="KW-1185">Reference proteome</keyword>
<protein>
    <submittedName>
        <fullName evidence="2">Uncharacterized protein</fullName>
    </submittedName>
</protein>
<evidence type="ECO:0000313" key="3">
    <source>
        <dbReference type="Proteomes" id="UP000313359"/>
    </source>
</evidence>
<reference evidence="2" key="1">
    <citation type="journal article" date="2018" name="Genome Biol. Evol.">
        <title>Genomics and development of Lentinus tigrinus, a white-rot wood-decaying mushroom with dimorphic fruiting bodies.</title>
        <authorList>
            <person name="Wu B."/>
            <person name="Xu Z."/>
            <person name="Knudson A."/>
            <person name="Carlson A."/>
            <person name="Chen N."/>
            <person name="Kovaka S."/>
            <person name="LaButti K."/>
            <person name="Lipzen A."/>
            <person name="Pennachio C."/>
            <person name="Riley R."/>
            <person name="Schakwitz W."/>
            <person name="Umezawa K."/>
            <person name="Ohm R.A."/>
            <person name="Grigoriev I.V."/>
            <person name="Nagy L.G."/>
            <person name="Gibbons J."/>
            <person name="Hibbett D."/>
        </authorList>
    </citation>
    <scope>NUCLEOTIDE SEQUENCE [LARGE SCALE GENOMIC DNA]</scope>
    <source>
        <strain evidence="2">ALCF2SS1-6</strain>
    </source>
</reference>